<dbReference type="Proteomes" id="UP001597299">
    <property type="component" value="Unassembled WGS sequence"/>
</dbReference>
<comment type="caution">
    <text evidence="2">The sequence shown here is derived from an EMBL/GenBank/DDBJ whole genome shotgun (WGS) entry which is preliminary data.</text>
</comment>
<evidence type="ECO:0000259" key="1">
    <source>
        <dbReference type="Pfam" id="PF04471"/>
    </source>
</evidence>
<gene>
    <name evidence="2" type="ORF">ACFSNC_23605</name>
</gene>
<proteinExistence type="predicted"/>
<dbReference type="InterPro" id="IPR007560">
    <property type="entry name" value="Restrct_endonuc_IV_Mrr"/>
</dbReference>
<keyword evidence="2" id="KW-0540">Nuclease</keyword>
<evidence type="ECO:0000313" key="3">
    <source>
        <dbReference type="Proteomes" id="UP001597299"/>
    </source>
</evidence>
<dbReference type="Pfam" id="PF04471">
    <property type="entry name" value="Mrr_cat"/>
    <property type="match status" value="1"/>
</dbReference>
<dbReference type="EMBL" id="JBHUHD010000001">
    <property type="protein sequence ID" value="MFD2143404.1"/>
    <property type="molecule type" value="Genomic_DNA"/>
</dbReference>
<protein>
    <submittedName>
        <fullName evidence="2">Restriction endonuclease</fullName>
    </submittedName>
</protein>
<keyword evidence="3" id="KW-1185">Reference proteome</keyword>
<dbReference type="GO" id="GO:0004519">
    <property type="term" value="F:endonuclease activity"/>
    <property type="evidence" value="ECO:0007669"/>
    <property type="project" value="UniProtKB-KW"/>
</dbReference>
<reference evidence="3" key="1">
    <citation type="journal article" date="2019" name="Int. J. Syst. Evol. Microbiol.">
        <title>The Global Catalogue of Microorganisms (GCM) 10K type strain sequencing project: providing services to taxonomists for standard genome sequencing and annotation.</title>
        <authorList>
            <consortium name="The Broad Institute Genomics Platform"/>
            <consortium name="The Broad Institute Genome Sequencing Center for Infectious Disease"/>
            <person name="Wu L."/>
            <person name="Ma J."/>
        </authorList>
    </citation>
    <scope>NUCLEOTIDE SEQUENCE [LARGE SCALE GENOMIC DNA]</scope>
    <source>
        <strain evidence="3">CCM 7435</strain>
    </source>
</reference>
<feature type="domain" description="Restriction endonuclease type IV Mrr" evidence="1">
    <location>
        <begin position="91"/>
        <end position="180"/>
    </location>
</feature>
<name>A0ABW4Z4F9_9HYPH</name>
<dbReference type="InterPro" id="IPR011856">
    <property type="entry name" value="tRNA_endonuc-like_dom_sf"/>
</dbReference>
<dbReference type="Gene3D" id="3.40.1350.10">
    <property type="match status" value="1"/>
</dbReference>
<evidence type="ECO:0000313" key="2">
    <source>
        <dbReference type="EMBL" id="MFD2143404.1"/>
    </source>
</evidence>
<sequence length="267" mass="29090">MAIEEALFLKKGLTRIASAELAERLEQATIAYIAEKAAASEKDGVLFHLQLLGSSRDYVAGFSHPLATESPGSALARQQRRHVADVRAAIQSLSFSHFERFCARILILMGASEAKITPHSGDQGIDFHGTLTLGQFNSLPQPFMQMAHDIRFSFLGQAKHYPNSALSTSVVRELIGAVSLARTKTFSSRSFDGLESANIRPFSPIVTILFTTGTLSRGARELSSSAGIISRSGEQLAVFLVDHSIGVSINDDELKFDKDAFEYWLLG</sequence>
<organism evidence="2 3">
    <name type="scientific">Ancylobacter oerskovii</name>
    <dbReference type="NCBI Taxonomy" id="459519"/>
    <lineage>
        <taxon>Bacteria</taxon>
        <taxon>Pseudomonadati</taxon>
        <taxon>Pseudomonadota</taxon>
        <taxon>Alphaproteobacteria</taxon>
        <taxon>Hyphomicrobiales</taxon>
        <taxon>Xanthobacteraceae</taxon>
        <taxon>Ancylobacter</taxon>
    </lineage>
</organism>
<dbReference type="RefSeq" id="WP_213355510.1">
    <property type="nucleotide sequence ID" value="NZ_JAHBGB010000044.1"/>
</dbReference>
<keyword evidence="2" id="KW-0378">Hydrolase</keyword>
<keyword evidence="2" id="KW-0255">Endonuclease</keyword>
<accession>A0ABW4Z4F9</accession>